<dbReference type="AlphaFoldDB" id="A0A0R1PHK2"/>
<evidence type="ECO:0000313" key="1">
    <source>
        <dbReference type="EMBL" id="KRL28008.1"/>
    </source>
</evidence>
<comment type="caution">
    <text evidence="1">The sequence shown here is derived from an EMBL/GenBank/DDBJ whole genome shotgun (WGS) entry which is preliminary data.</text>
</comment>
<dbReference type="OrthoDB" id="9796461at2"/>
<dbReference type="SUPFAM" id="SSF52266">
    <property type="entry name" value="SGNH hydrolase"/>
    <property type="match status" value="1"/>
</dbReference>
<dbReference type="InterPro" id="IPR036514">
    <property type="entry name" value="SGNH_hydro_sf"/>
</dbReference>
<dbReference type="RefSeq" id="WP_057749047.1">
    <property type="nucleotide sequence ID" value="NZ_AZER01000013.1"/>
</dbReference>
<evidence type="ECO:0008006" key="3">
    <source>
        <dbReference type="Google" id="ProtNLM"/>
    </source>
</evidence>
<evidence type="ECO:0000313" key="2">
    <source>
        <dbReference type="Proteomes" id="UP000051445"/>
    </source>
</evidence>
<organism evidence="1 2">
    <name type="scientific">Limosilactobacillus frumenti DSM 13145</name>
    <dbReference type="NCBI Taxonomy" id="1423746"/>
    <lineage>
        <taxon>Bacteria</taxon>
        <taxon>Bacillati</taxon>
        <taxon>Bacillota</taxon>
        <taxon>Bacilli</taxon>
        <taxon>Lactobacillales</taxon>
        <taxon>Lactobacillaceae</taxon>
        <taxon>Limosilactobacillus</taxon>
    </lineage>
</organism>
<name>A0A0R1PHK2_9LACO</name>
<sequence length="183" mass="20473">MKKWQLVTLIMTILLGIGICSNHRVWAKSGSSVTMIGDSVTLGAKPALEKQLPGIKVDAKEGRQVTDANDIVDQLKQNGQLKKTVVIGLGTNGAFTKETGQDLINRIGKHHQIYWVNVYGQGVDWQDSADQTIRQLAKHNRNVHLINWHQAAEHHHDWFYDDGIHLNPTGQTAFAKLVKQNIK</sequence>
<protein>
    <recommendedName>
        <fullName evidence="3">Acyltransferase</fullName>
    </recommendedName>
</protein>
<dbReference type="CDD" id="cd01840">
    <property type="entry name" value="SGNH_hydrolase_yrhL_like"/>
    <property type="match status" value="1"/>
</dbReference>
<dbReference type="Proteomes" id="UP000051445">
    <property type="component" value="Unassembled WGS sequence"/>
</dbReference>
<accession>A0A0R1PHK2</accession>
<dbReference type="PATRIC" id="fig|1423746.3.peg.289"/>
<gene>
    <name evidence="1" type="ORF">FD27_GL000282</name>
</gene>
<keyword evidence="2" id="KW-1185">Reference proteome</keyword>
<dbReference type="STRING" id="1423746.FD27_GL000282"/>
<dbReference type="Gene3D" id="3.40.50.1110">
    <property type="entry name" value="SGNH hydrolase"/>
    <property type="match status" value="1"/>
</dbReference>
<dbReference type="EMBL" id="AZER01000013">
    <property type="protein sequence ID" value="KRL28008.1"/>
    <property type="molecule type" value="Genomic_DNA"/>
</dbReference>
<proteinExistence type="predicted"/>
<reference evidence="1 2" key="1">
    <citation type="journal article" date="2015" name="Genome Announc.">
        <title>Expanding the biotechnology potential of lactobacilli through comparative genomics of 213 strains and associated genera.</title>
        <authorList>
            <person name="Sun Z."/>
            <person name="Harris H.M."/>
            <person name="McCann A."/>
            <person name="Guo C."/>
            <person name="Argimon S."/>
            <person name="Zhang W."/>
            <person name="Yang X."/>
            <person name="Jeffery I.B."/>
            <person name="Cooney J.C."/>
            <person name="Kagawa T.F."/>
            <person name="Liu W."/>
            <person name="Song Y."/>
            <person name="Salvetti E."/>
            <person name="Wrobel A."/>
            <person name="Rasinkangas P."/>
            <person name="Parkhill J."/>
            <person name="Rea M.C."/>
            <person name="O'Sullivan O."/>
            <person name="Ritari J."/>
            <person name="Douillard F.P."/>
            <person name="Paul Ross R."/>
            <person name="Yang R."/>
            <person name="Briner A.E."/>
            <person name="Felis G.E."/>
            <person name="de Vos W.M."/>
            <person name="Barrangou R."/>
            <person name="Klaenhammer T.R."/>
            <person name="Caufield P.W."/>
            <person name="Cui Y."/>
            <person name="Zhang H."/>
            <person name="O'Toole P.W."/>
        </authorList>
    </citation>
    <scope>NUCLEOTIDE SEQUENCE [LARGE SCALE GENOMIC DNA]</scope>
    <source>
        <strain evidence="1 2">DSM 13145</strain>
    </source>
</reference>